<evidence type="ECO:0000313" key="3">
    <source>
        <dbReference type="Proteomes" id="UP000315295"/>
    </source>
</evidence>
<dbReference type="Proteomes" id="UP000315295">
    <property type="component" value="Unassembled WGS sequence"/>
</dbReference>
<keyword evidence="1" id="KW-0732">Signal</keyword>
<gene>
    <name evidence="2" type="ORF">C1H46_008452</name>
</gene>
<evidence type="ECO:0008006" key="4">
    <source>
        <dbReference type="Google" id="ProtNLM"/>
    </source>
</evidence>
<evidence type="ECO:0000313" key="2">
    <source>
        <dbReference type="EMBL" id="TQE05928.1"/>
    </source>
</evidence>
<dbReference type="AlphaFoldDB" id="A0A540N4E7"/>
<proteinExistence type="predicted"/>
<accession>A0A540N4E7</accession>
<keyword evidence="3" id="KW-1185">Reference proteome</keyword>
<sequence length="70" mass="7440">MSSVNFVCRVLALALARVFSTRPRSPLCMPLAAVLLGTCSKLPSGDWPLSLGCRLPLTYACAQEIGEGDD</sequence>
<feature type="signal peptide" evidence="1">
    <location>
        <begin position="1"/>
        <end position="20"/>
    </location>
</feature>
<organism evidence="2 3">
    <name type="scientific">Malus baccata</name>
    <name type="common">Siberian crab apple</name>
    <name type="synonym">Pyrus baccata</name>
    <dbReference type="NCBI Taxonomy" id="106549"/>
    <lineage>
        <taxon>Eukaryota</taxon>
        <taxon>Viridiplantae</taxon>
        <taxon>Streptophyta</taxon>
        <taxon>Embryophyta</taxon>
        <taxon>Tracheophyta</taxon>
        <taxon>Spermatophyta</taxon>
        <taxon>Magnoliopsida</taxon>
        <taxon>eudicotyledons</taxon>
        <taxon>Gunneridae</taxon>
        <taxon>Pentapetalae</taxon>
        <taxon>rosids</taxon>
        <taxon>fabids</taxon>
        <taxon>Rosales</taxon>
        <taxon>Rosaceae</taxon>
        <taxon>Amygdaloideae</taxon>
        <taxon>Maleae</taxon>
        <taxon>Malus</taxon>
    </lineage>
</organism>
<protein>
    <recommendedName>
        <fullName evidence="4">Secreted protein</fullName>
    </recommendedName>
</protein>
<evidence type="ECO:0000256" key="1">
    <source>
        <dbReference type="SAM" id="SignalP"/>
    </source>
</evidence>
<dbReference type="EMBL" id="VIEB01000113">
    <property type="protein sequence ID" value="TQE05928.1"/>
    <property type="molecule type" value="Genomic_DNA"/>
</dbReference>
<name>A0A540N4E7_MALBA</name>
<reference evidence="2 3" key="1">
    <citation type="journal article" date="2019" name="G3 (Bethesda)">
        <title>Sequencing of a Wild Apple (Malus baccata) Genome Unravels the Differences Between Cultivated and Wild Apple Species Regarding Disease Resistance and Cold Tolerance.</title>
        <authorList>
            <person name="Chen X."/>
        </authorList>
    </citation>
    <scope>NUCLEOTIDE SEQUENCE [LARGE SCALE GENOMIC DNA]</scope>
    <source>
        <strain evidence="3">cv. Shandingzi</strain>
        <tissue evidence="2">Leaves</tissue>
    </source>
</reference>
<feature type="chain" id="PRO_5022051018" description="Secreted protein" evidence="1">
    <location>
        <begin position="21"/>
        <end position="70"/>
    </location>
</feature>
<comment type="caution">
    <text evidence="2">The sequence shown here is derived from an EMBL/GenBank/DDBJ whole genome shotgun (WGS) entry which is preliminary data.</text>
</comment>